<dbReference type="InterPro" id="IPR000326">
    <property type="entry name" value="PAP2/HPO"/>
</dbReference>
<dbReference type="Pfam" id="PF00535">
    <property type="entry name" value="Glycos_transf_2"/>
    <property type="match status" value="1"/>
</dbReference>
<evidence type="ECO:0000256" key="1">
    <source>
        <dbReference type="ARBA" id="ARBA00022475"/>
    </source>
</evidence>
<feature type="transmembrane region" description="Helical" evidence="8">
    <location>
        <begin position="170"/>
        <end position="190"/>
    </location>
</feature>
<dbReference type="Pfam" id="PF01569">
    <property type="entry name" value="PAP2"/>
    <property type="match status" value="1"/>
</dbReference>
<keyword evidence="11" id="KW-1185">Reference proteome</keyword>
<evidence type="ECO:0000256" key="7">
    <source>
        <dbReference type="ARBA" id="ARBA00023136"/>
    </source>
</evidence>
<evidence type="ECO:0000256" key="8">
    <source>
        <dbReference type="SAM" id="Phobius"/>
    </source>
</evidence>
<evidence type="ECO:0000256" key="2">
    <source>
        <dbReference type="ARBA" id="ARBA00022676"/>
    </source>
</evidence>
<dbReference type="RefSeq" id="WP_330929521.1">
    <property type="nucleotide sequence ID" value="NZ_CP119075.1"/>
</dbReference>
<proteinExistence type="predicted"/>
<dbReference type="PANTHER" id="PTHR48090:SF3">
    <property type="entry name" value="UNDECAPRENYL-PHOSPHATE 4-DEOXY-4-FORMAMIDO-L-ARABINOSE TRANSFERASE"/>
    <property type="match status" value="1"/>
</dbReference>
<dbReference type="GO" id="GO:0009103">
    <property type="term" value="P:lipopolysaccharide biosynthetic process"/>
    <property type="evidence" value="ECO:0007669"/>
    <property type="project" value="UniProtKB-KW"/>
</dbReference>
<protein>
    <submittedName>
        <fullName evidence="10">Glycosyltransferase</fullName>
        <ecNumber evidence="10">2.4.-.-</ecNumber>
    </submittedName>
</protein>
<dbReference type="EC" id="2.4.-.-" evidence="10"/>
<evidence type="ECO:0000256" key="3">
    <source>
        <dbReference type="ARBA" id="ARBA00022679"/>
    </source>
</evidence>
<dbReference type="Gene3D" id="3.90.550.10">
    <property type="entry name" value="Spore Coat Polysaccharide Biosynthesis Protein SpsA, Chain A"/>
    <property type="match status" value="1"/>
</dbReference>
<keyword evidence="7 8" id="KW-0472">Membrane</keyword>
<feature type="transmembrane region" description="Helical" evidence="8">
    <location>
        <begin position="7"/>
        <end position="26"/>
    </location>
</feature>
<keyword evidence="5" id="KW-0448">Lipopolysaccharide biosynthesis</keyword>
<dbReference type="InterPro" id="IPR050256">
    <property type="entry name" value="Glycosyltransferase_2"/>
</dbReference>
<dbReference type="CDD" id="cd03396">
    <property type="entry name" value="PAP2_like_6"/>
    <property type="match status" value="1"/>
</dbReference>
<feature type="transmembrane region" description="Helical" evidence="8">
    <location>
        <begin position="143"/>
        <end position="163"/>
    </location>
</feature>
<feature type="domain" description="Phosphatidic acid phosphatase type 2/haloperoxidase" evidence="9">
    <location>
        <begin position="89"/>
        <end position="215"/>
    </location>
</feature>
<feature type="transmembrane region" description="Helical" evidence="8">
    <location>
        <begin position="55"/>
        <end position="76"/>
    </location>
</feature>
<evidence type="ECO:0000256" key="6">
    <source>
        <dbReference type="ARBA" id="ARBA00022989"/>
    </source>
</evidence>
<dbReference type="GO" id="GO:0099621">
    <property type="term" value="F:undecaprenyl-phosphate 4-deoxy-4-formamido-L-arabinose transferase activity"/>
    <property type="evidence" value="ECO:0007669"/>
    <property type="project" value="TreeGrafter"/>
</dbReference>
<dbReference type="PANTHER" id="PTHR48090">
    <property type="entry name" value="UNDECAPRENYL-PHOSPHATE 4-DEOXY-4-FORMAMIDO-L-ARABINOSE TRANSFERASE-RELATED"/>
    <property type="match status" value="1"/>
</dbReference>
<dbReference type="InterPro" id="IPR036938">
    <property type="entry name" value="PAP2/HPO_sf"/>
</dbReference>
<dbReference type="InterPro" id="IPR001173">
    <property type="entry name" value="Glyco_trans_2-like"/>
</dbReference>
<feature type="transmembrane region" description="Helical" evidence="8">
    <location>
        <begin position="88"/>
        <end position="109"/>
    </location>
</feature>
<dbReference type="KEGG" id="slom:PXH66_22590"/>
<reference evidence="10" key="1">
    <citation type="submission" date="2023-03" db="EMBL/GenBank/DDBJ databases">
        <title>Lomoglobus Profundus gen. nov., sp. nov., a novel member of the phylum Verrucomicrobia, isolated from deep-marine sediment of South China Sea.</title>
        <authorList>
            <person name="Ahmad T."/>
            <person name="Ishaq S.E."/>
            <person name="Wang F."/>
        </authorList>
    </citation>
    <scope>NUCLEOTIDE SEQUENCE</scope>
    <source>
        <strain evidence="10">LMO-M01</strain>
    </source>
</reference>
<dbReference type="Gene3D" id="1.20.144.10">
    <property type="entry name" value="Phosphatidic acid phosphatase type 2/haloperoxidase"/>
    <property type="match status" value="1"/>
</dbReference>
<sequence length="500" mass="55661">MKVDEVKIINVGLAGGLVALVFLRVFPEWEIAVSRWFFDPIIGWPHDAKFVVQAVYHWATLPALIMAIGGLVLALLSLRWRRFVRYRSIGIFLFAAMAMGPGVLVNAVFKEHFHRPRPREIVEFNGTAEFKRLGQVGSGERGASFPSGHASMGFFLTLPYFFFRVRRRGLAWVFLIFGTLSGLAIGMGRVMQGGHFLGDVIASGLIVWVTGRATWTWVTRPKSRAAVPAPLVMPGGSRERSIPGRIAVADRAAYLRERIIAERPLLSVIVPFYNEQDNVSDVLAEIRRRQPAAEIVAVDDGSSDATWEKINAAPDVIGLLHPRNRGQSAAILTGLHHASGEFCVLMDGDGQNDPADIDSLIGAWRDGTADVICGYRLKRRDKLSRVVASRFANAVRRLFLHDGIRDTGCSLKLFHRDVVVLLPRFNGVHRYLPAVFSRAGLRLQEVPVNHRPRSAGISKYTNWKRGLVGLYDLVGVNWLLRRHVVVPVAEVSHARRVVQL</sequence>
<dbReference type="InterPro" id="IPR029044">
    <property type="entry name" value="Nucleotide-diphossugar_trans"/>
</dbReference>
<evidence type="ECO:0000313" key="11">
    <source>
        <dbReference type="Proteomes" id="UP001218638"/>
    </source>
</evidence>
<keyword evidence="6 8" id="KW-1133">Transmembrane helix</keyword>
<keyword evidence="4 8" id="KW-0812">Transmembrane</keyword>
<keyword evidence="3 10" id="KW-0808">Transferase</keyword>
<dbReference type="SUPFAM" id="SSF48317">
    <property type="entry name" value="Acid phosphatase/Vanadium-dependent haloperoxidase"/>
    <property type="match status" value="1"/>
</dbReference>
<evidence type="ECO:0000259" key="9">
    <source>
        <dbReference type="SMART" id="SM00014"/>
    </source>
</evidence>
<gene>
    <name evidence="10" type="ORF">PXH66_22590</name>
</gene>
<dbReference type="CDD" id="cd04179">
    <property type="entry name" value="DPM_DPG-synthase_like"/>
    <property type="match status" value="1"/>
</dbReference>
<accession>A0AAF0CNZ6</accession>
<dbReference type="GO" id="GO:0005886">
    <property type="term" value="C:plasma membrane"/>
    <property type="evidence" value="ECO:0007669"/>
    <property type="project" value="TreeGrafter"/>
</dbReference>
<keyword evidence="1" id="KW-1003">Cell membrane</keyword>
<evidence type="ECO:0000256" key="4">
    <source>
        <dbReference type="ARBA" id="ARBA00022692"/>
    </source>
</evidence>
<evidence type="ECO:0000256" key="5">
    <source>
        <dbReference type="ARBA" id="ARBA00022985"/>
    </source>
</evidence>
<organism evidence="10 11">
    <name type="scientific">Synoicihabitans lomoniglobus</name>
    <dbReference type="NCBI Taxonomy" id="2909285"/>
    <lineage>
        <taxon>Bacteria</taxon>
        <taxon>Pseudomonadati</taxon>
        <taxon>Verrucomicrobiota</taxon>
        <taxon>Opitutia</taxon>
        <taxon>Opitutales</taxon>
        <taxon>Opitutaceae</taxon>
        <taxon>Synoicihabitans</taxon>
    </lineage>
</organism>
<keyword evidence="2 10" id="KW-0328">Glycosyltransferase</keyword>
<dbReference type="SMART" id="SM00014">
    <property type="entry name" value="acidPPc"/>
    <property type="match status" value="1"/>
</dbReference>
<dbReference type="Proteomes" id="UP001218638">
    <property type="component" value="Chromosome"/>
</dbReference>
<name>A0AAF0CNZ6_9BACT</name>
<dbReference type="SUPFAM" id="SSF53448">
    <property type="entry name" value="Nucleotide-diphospho-sugar transferases"/>
    <property type="match status" value="1"/>
</dbReference>
<dbReference type="EMBL" id="CP119075">
    <property type="protein sequence ID" value="WED65135.1"/>
    <property type="molecule type" value="Genomic_DNA"/>
</dbReference>
<dbReference type="AlphaFoldDB" id="A0AAF0CNZ6"/>
<evidence type="ECO:0000313" key="10">
    <source>
        <dbReference type="EMBL" id="WED65135.1"/>
    </source>
</evidence>